<gene>
    <name evidence="1" type="ORF">EVJ58_g1386</name>
</gene>
<sequence>MRTHLLDYAQDFVSALRLLLSINHFDRVDMAGYSRPENFIGVRTPWTCINSSGMSAWATGSLKTVAKRPSSENTLTRGPVRVWASTGCPTHYAGLKPPAQAAPYVTRSQISNILSATPTPQPYILHQHSRK</sequence>
<protein>
    <submittedName>
        <fullName evidence="1">Uncharacterized protein</fullName>
    </submittedName>
</protein>
<comment type="caution">
    <text evidence="1">The sequence shown here is derived from an EMBL/GenBank/DDBJ whole genome shotgun (WGS) entry which is preliminary data.</text>
</comment>
<organism evidence="1 2">
    <name type="scientific">Rhodofomes roseus</name>
    <dbReference type="NCBI Taxonomy" id="34475"/>
    <lineage>
        <taxon>Eukaryota</taxon>
        <taxon>Fungi</taxon>
        <taxon>Dikarya</taxon>
        <taxon>Basidiomycota</taxon>
        <taxon>Agaricomycotina</taxon>
        <taxon>Agaricomycetes</taxon>
        <taxon>Polyporales</taxon>
        <taxon>Rhodofomes</taxon>
    </lineage>
</organism>
<proteinExistence type="predicted"/>
<dbReference type="EMBL" id="SEKV01000044">
    <property type="protein sequence ID" value="TFY67825.1"/>
    <property type="molecule type" value="Genomic_DNA"/>
</dbReference>
<evidence type="ECO:0000313" key="1">
    <source>
        <dbReference type="EMBL" id="TFY67825.1"/>
    </source>
</evidence>
<evidence type="ECO:0000313" key="2">
    <source>
        <dbReference type="Proteomes" id="UP000298390"/>
    </source>
</evidence>
<dbReference type="Proteomes" id="UP000298390">
    <property type="component" value="Unassembled WGS sequence"/>
</dbReference>
<accession>A0A4Y9YZM0</accession>
<dbReference type="AlphaFoldDB" id="A0A4Y9YZM0"/>
<reference evidence="1 2" key="1">
    <citation type="submission" date="2019-01" db="EMBL/GenBank/DDBJ databases">
        <title>Genome sequencing of the rare red list fungi Fomitopsis rosea.</title>
        <authorList>
            <person name="Buettner E."/>
            <person name="Kellner H."/>
        </authorList>
    </citation>
    <scope>NUCLEOTIDE SEQUENCE [LARGE SCALE GENOMIC DNA]</scope>
    <source>
        <strain evidence="1 2">DSM 105464</strain>
    </source>
</reference>
<name>A0A4Y9YZM0_9APHY</name>